<proteinExistence type="predicted"/>
<dbReference type="InterPro" id="IPR014843">
    <property type="entry name" value="Him1/Fmp52"/>
</dbReference>
<dbReference type="Gene3D" id="3.40.50.720">
    <property type="entry name" value="NAD(P)-binding Rossmann-like Domain"/>
    <property type="match status" value="1"/>
</dbReference>
<dbReference type="InterPro" id="IPR036291">
    <property type="entry name" value="NAD(P)-bd_dom_sf"/>
</dbReference>
<dbReference type="Pfam" id="PF08732">
    <property type="entry name" value="HIM1"/>
    <property type="match status" value="1"/>
</dbReference>
<dbReference type="EMBL" id="LT598466">
    <property type="protein sequence ID" value="SCU84825.1"/>
    <property type="molecule type" value="Genomic_DNA"/>
</dbReference>
<dbReference type="OrthoDB" id="4067292at2759"/>
<name>A0A1G4J586_9SACH</name>
<accession>A0A1G4J586</accession>
<gene>
    <name evidence="1" type="ORF">LAMI_0C09032G</name>
</gene>
<reference evidence="2" key="1">
    <citation type="submission" date="2016-03" db="EMBL/GenBank/DDBJ databases">
        <authorList>
            <person name="Devillers H."/>
        </authorList>
    </citation>
    <scope>NUCLEOTIDE SEQUENCE [LARGE SCALE GENOMIC DNA]</scope>
</reference>
<dbReference type="SUPFAM" id="SSF51735">
    <property type="entry name" value="NAD(P)-binding Rossmann-fold domains"/>
    <property type="match status" value="1"/>
</dbReference>
<dbReference type="STRING" id="1230905.A0A1G4J586"/>
<organism evidence="1 2">
    <name type="scientific">Lachancea mirantina</name>
    <dbReference type="NCBI Taxonomy" id="1230905"/>
    <lineage>
        <taxon>Eukaryota</taxon>
        <taxon>Fungi</taxon>
        <taxon>Dikarya</taxon>
        <taxon>Ascomycota</taxon>
        <taxon>Saccharomycotina</taxon>
        <taxon>Saccharomycetes</taxon>
        <taxon>Saccharomycetales</taxon>
        <taxon>Saccharomycetaceae</taxon>
        <taxon>Lachancea</taxon>
    </lineage>
</organism>
<dbReference type="Proteomes" id="UP000191024">
    <property type="component" value="Chromosome C"/>
</dbReference>
<keyword evidence="2" id="KW-1185">Reference proteome</keyword>
<evidence type="ECO:0000313" key="2">
    <source>
        <dbReference type="Proteomes" id="UP000191024"/>
    </source>
</evidence>
<evidence type="ECO:0000313" key="1">
    <source>
        <dbReference type="EMBL" id="SCU84825.1"/>
    </source>
</evidence>
<dbReference type="AlphaFoldDB" id="A0A1G4J586"/>
<sequence>MSMCQCPRTLSAERDLTVSTKKTHLYNARDLFQLAIAYIMPIQTTMTGEPARLKFASRKISKKKCGDRMKEQARTTSPHLMSSDSILIMPQMRLNDDTKAKHHGRANRTLLPKKIFCRNSLLLGATSTVGLPVLSLLMQPWVYLGASGFVQGQLDTQLAQKHPSDKRKFLDRVLAKDEELTFVQNLFCFAETELNSGIGLTLDNINDDWEHVLWYQGKRYACTKDELSFGMPSRHEGHLLLPAEKEHSALRLSSSLHEHCYKFCYRQTATDTTLRETSRTTLVIHFKINLYVLIERDLSEWPHISRDLFRGGTTISCMEREDTGLKTPCHIPASSELDTLISTLASHKFDRKASVSPRDFLEYKTNILMAQSFIGGTQTADRKTVIFVSSFNHLLLSSTFGYFHMKLKLEEDLKAIESHGTHMIVIRPTKIIDDQSTDQPDSSFWNSIKFPTTFSEALTITKACIMVKLRLVKHFKTRASSLVFGEPIEVSKLADFIVLKALSMSTNQTFEMIESREIVQF</sequence>
<protein>
    <submittedName>
        <fullName evidence="1">LAMI_0C09032g1_1</fullName>
    </submittedName>
</protein>